<feature type="non-terminal residue" evidence="1">
    <location>
        <position position="1"/>
    </location>
</feature>
<feature type="non-terminal residue" evidence="1">
    <location>
        <position position="48"/>
    </location>
</feature>
<dbReference type="AlphaFoldDB" id="A0A9N9NHP2"/>
<comment type="caution">
    <text evidence="1">The sequence shown here is derived from an EMBL/GenBank/DDBJ whole genome shotgun (WGS) entry which is preliminary data.</text>
</comment>
<dbReference type="Proteomes" id="UP000789375">
    <property type="component" value="Unassembled WGS sequence"/>
</dbReference>
<organism evidence="1 2">
    <name type="scientific">Funneliformis mosseae</name>
    <name type="common">Endomycorrhizal fungus</name>
    <name type="synonym">Glomus mosseae</name>
    <dbReference type="NCBI Taxonomy" id="27381"/>
    <lineage>
        <taxon>Eukaryota</taxon>
        <taxon>Fungi</taxon>
        <taxon>Fungi incertae sedis</taxon>
        <taxon>Mucoromycota</taxon>
        <taxon>Glomeromycotina</taxon>
        <taxon>Glomeromycetes</taxon>
        <taxon>Glomerales</taxon>
        <taxon>Glomeraceae</taxon>
        <taxon>Funneliformis</taxon>
    </lineage>
</organism>
<evidence type="ECO:0000313" key="2">
    <source>
        <dbReference type="Proteomes" id="UP000789375"/>
    </source>
</evidence>
<sequence>YFLTTNHITAISRKASIEYNTIGDIRELVTAGTVTGARGISRNNGTAS</sequence>
<name>A0A9N9NHP2_FUNMO</name>
<keyword evidence="2" id="KW-1185">Reference proteome</keyword>
<proteinExistence type="predicted"/>
<accession>A0A9N9NHP2</accession>
<dbReference type="EMBL" id="CAJVPP010017939">
    <property type="protein sequence ID" value="CAG8734042.1"/>
    <property type="molecule type" value="Genomic_DNA"/>
</dbReference>
<evidence type="ECO:0000313" key="1">
    <source>
        <dbReference type="EMBL" id="CAG8734042.1"/>
    </source>
</evidence>
<gene>
    <name evidence="1" type="ORF">FMOSSE_LOCUS15791</name>
</gene>
<protein>
    <submittedName>
        <fullName evidence="1">155_t:CDS:1</fullName>
    </submittedName>
</protein>
<reference evidence="1" key="1">
    <citation type="submission" date="2021-06" db="EMBL/GenBank/DDBJ databases">
        <authorList>
            <person name="Kallberg Y."/>
            <person name="Tangrot J."/>
            <person name="Rosling A."/>
        </authorList>
    </citation>
    <scope>NUCLEOTIDE SEQUENCE</scope>
    <source>
        <strain evidence="1">87-6 pot B 2015</strain>
    </source>
</reference>